<gene>
    <name evidence="1" type="ORF">BGZ96_003548</name>
</gene>
<reference evidence="1 2" key="1">
    <citation type="journal article" date="2020" name="Fungal Divers.">
        <title>Resolving the Mortierellaceae phylogeny through synthesis of multi-gene phylogenetics and phylogenomics.</title>
        <authorList>
            <person name="Vandepol N."/>
            <person name="Liber J."/>
            <person name="Desiro A."/>
            <person name="Na H."/>
            <person name="Kennedy M."/>
            <person name="Barry K."/>
            <person name="Grigoriev I.V."/>
            <person name="Miller A.N."/>
            <person name="O'Donnell K."/>
            <person name="Stajich J.E."/>
            <person name="Bonito G."/>
        </authorList>
    </citation>
    <scope>NUCLEOTIDE SEQUENCE [LARGE SCALE GENOMIC DNA]</scope>
    <source>
        <strain evidence="1 2">AD045</strain>
    </source>
</reference>
<name>A0ABQ7JJ51_9FUNG</name>
<dbReference type="EMBL" id="JAAAIM010001772">
    <property type="protein sequence ID" value="KAG0275955.1"/>
    <property type="molecule type" value="Genomic_DNA"/>
</dbReference>
<accession>A0ABQ7JJ51</accession>
<sequence length="82" mass="9313">MTPNLVVLSLRANEAQVTKTLFALVINLPFLKNLSLDAPNLLPDFDIEYMFLLFERLDELELEGIWPSRIPAVGELPIFDTP</sequence>
<dbReference type="Proteomes" id="UP001194696">
    <property type="component" value="Unassembled WGS sequence"/>
</dbReference>
<organism evidence="1 2">
    <name type="scientific">Linnemannia gamsii</name>
    <dbReference type="NCBI Taxonomy" id="64522"/>
    <lineage>
        <taxon>Eukaryota</taxon>
        <taxon>Fungi</taxon>
        <taxon>Fungi incertae sedis</taxon>
        <taxon>Mucoromycota</taxon>
        <taxon>Mortierellomycotina</taxon>
        <taxon>Mortierellomycetes</taxon>
        <taxon>Mortierellales</taxon>
        <taxon>Mortierellaceae</taxon>
        <taxon>Linnemannia</taxon>
    </lineage>
</organism>
<evidence type="ECO:0000313" key="1">
    <source>
        <dbReference type="EMBL" id="KAG0275955.1"/>
    </source>
</evidence>
<keyword evidence="2" id="KW-1185">Reference proteome</keyword>
<comment type="caution">
    <text evidence="1">The sequence shown here is derived from an EMBL/GenBank/DDBJ whole genome shotgun (WGS) entry which is preliminary data.</text>
</comment>
<protein>
    <submittedName>
        <fullName evidence="1">Uncharacterized protein</fullName>
    </submittedName>
</protein>
<evidence type="ECO:0000313" key="2">
    <source>
        <dbReference type="Proteomes" id="UP001194696"/>
    </source>
</evidence>
<feature type="non-terminal residue" evidence="1">
    <location>
        <position position="82"/>
    </location>
</feature>
<proteinExistence type="predicted"/>